<gene>
    <name evidence="2" type="ORF">CYMTET_19530</name>
</gene>
<dbReference type="AlphaFoldDB" id="A0AAE0G6E0"/>
<feature type="compositionally biased region" description="Polar residues" evidence="1">
    <location>
        <begin position="65"/>
        <end position="75"/>
    </location>
</feature>
<feature type="compositionally biased region" description="Basic and acidic residues" evidence="1">
    <location>
        <begin position="121"/>
        <end position="141"/>
    </location>
</feature>
<protein>
    <submittedName>
        <fullName evidence="2">Uncharacterized protein</fullName>
    </submittedName>
</protein>
<reference evidence="2 3" key="1">
    <citation type="journal article" date="2015" name="Genome Biol. Evol.">
        <title>Comparative Genomics of a Bacterivorous Green Alga Reveals Evolutionary Causalities and Consequences of Phago-Mixotrophic Mode of Nutrition.</title>
        <authorList>
            <person name="Burns J.A."/>
            <person name="Paasch A."/>
            <person name="Narechania A."/>
            <person name="Kim E."/>
        </authorList>
    </citation>
    <scope>NUCLEOTIDE SEQUENCE [LARGE SCALE GENOMIC DNA]</scope>
    <source>
        <strain evidence="2 3">PLY_AMNH</strain>
    </source>
</reference>
<sequence length="189" mass="21256">MGKLADKEKYRQYKGKFTLVNASDSESSGSEETEEEEEKEEEQDPGAESKKGTGLDRFAHAMSKVKSTGNSIQNLQKAQEKEQKEAAKHRKDVFQDRKAILRDLFDAEEEEEEEEEEEKEEEARGKGKAEPKGKGKAEPKLLRQFLPRMNSMDSDSFNRSLAAGARAVHSAALVAEGRSMTCSWQSRLP</sequence>
<dbReference type="EMBL" id="LGRX02009122">
    <property type="protein sequence ID" value="KAK3272157.1"/>
    <property type="molecule type" value="Genomic_DNA"/>
</dbReference>
<evidence type="ECO:0000256" key="1">
    <source>
        <dbReference type="SAM" id="MobiDB-lite"/>
    </source>
</evidence>
<feature type="region of interest" description="Disordered" evidence="1">
    <location>
        <begin position="14"/>
        <end position="141"/>
    </location>
</feature>
<accession>A0AAE0G6E0</accession>
<evidence type="ECO:0000313" key="2">
    <source>
        <dbReference type="EMBL" id="KAK3272157.1"/>
    </source>
</evidence>
<dbReference type="Proteomes" id="UP001190700">
    <property type="component" value="Unassembled WGS sequence"/>
</dbReference>
<feature type="compositionally biased region" description="Acidic residues" evidence="1">
    <location>
        <begin position="106"/>
        <end position="120"/>
    </location>
</feature>
<feature type="compositionally biased region" description="Basic and acidic residues" evidence="1">
    <location>
        <begin position="47"/>
        <end position="59"/>
    </location>
</feature>
<organism evidence="2 3">
    <name type="scientific">Cymbomonas tetramitiformis</name>
    <dbReference type="NCBI Taxonomy" id="36881"/>
    <lineage>
        <taxon>Eukaryota</taxon>
        <taxon>Viridiplantae</taxon>
        <taxon>Chlorophyta</taxon>
        <taxon>Pyramimonadophyceae</taxon>
        <taxon>Pyramimonadales</taxon>
        <taxon>Pyramimonadaceae</taxon>
        <taxon>Cymbomonas</taxon>
    </lineage>
</organism>
<name>A0AAE0G6E0_9CHLO</name>
<evidence type="ECO:0000313" key="3">
    <source>
        <dbReference type="Proteomes" id="UP001190700"/>
    </source>
</evidence>
<comment type="caution">
    <text evidence="2">The sequence shown here is derived from an EMBL/GenBank/DDBJ whole genome shotgun (WGS) entry which is preliminary data.</text>
</comment>
<keyword evidence="3" id="KW-1185">Reference proteome</keyword>
<proteinExistence type="predicted"/>
<feature type="compositionally biased region" description="Basic and acidic residues" evidence="1">
    <location>
        <begin position="78"/>
        <end position="105"/>
    </location>
</feature>
<feature type="compositionally biased region" description="Acidic residues" evidence="1">
    <location>
        <begin position="29"/>
        <end position="45"/>
    </location>
</feature>